<dbReference type="SMART" id="SM00822">
    <property type="entry name" value="PKS_KR"/>
    <property type="match status" value="1"/>
</dbReference>
<dbReference type="InterPro" id="IPR002347">
    <property type="entry name" value="SDR_fam"/>
</dbReference>
<sequence length="243" mass="26059">MSAARPVALVSGASRGLGLAVAEHLLDNGWSVAAFSRSRTEELDKALDRRPDTFSWVRADVVADDMRRTVALLEERTGPIDVLVNNAGVLHQELFLTTSEQRIDELFAANLIGPTRLAQACARRMAGRGSGVILNISSINALRGFRGVAPYSAAKAGLDGLTRSLARELGPAGIRVNSLVPGYFETAMTSQVTDQNRDRIKRRTPLGRLGTVDEIVRVAAFLISQESAFITGQTITVDGGLTS</sequence>
<dbReference type="PROSITE" id="PS00061">
    <property type="entry name" value="ADH_SHORT"/>
    <property type="match status" value="1"/>
</dbReference>
<dbReference type="PRINTS" id="PR00081">
    <property type="entry name" value="GDHRDH"/>
</dbReference>
<accession>A0ABP4ZQA3</accession>
<dbReference type="Gene3D" id="3.40.50.720">
    <property type="entry name" value="NAD(P)-binding Rossmann-like Domain"/>
    <property type="match status" value="1"/>
</dbReference>
<evidence type="ECO:0000256" key="1">
    <source>
        <dbReference type="ARBA" id="ARBA00006484"/>
    </source>
</evidence>
<proteinExistence type="inferred from homology"/>
<comment type="similarity">
    <text evidence="1">Belongs to the short-chain dehydrogenases/reductases (SDR) family.</text>
</comment>
<dbReference type="PRINTS" id="PR00080">
    <property type="entry name" value="SDRFAMILY"/>
</dbReference>
<dbReference type="InterPro" id="IPR057326">
    <property type="entry name" value="KR_dom"/>
</dbReference>
<evidence type="ECO:0000313" key="4">
    <source>
        <dbReference type="EMBL" id="GAA1867677.1"/>
    </source>
</evidence>
<dbReference type="SUPFAM" id="SSF51735">
    <property type="entry name" value="NAD(P)-binding Rossmann-fold domains"/>
    <property type="match status" value="1"/>
</dbReference>
<dbReference type="InterPro" id="IPR020904">
    <property type="entry name" value="Sc_DH/Rdtase_CS"/>
</dbReference>
<name>A0ABP4ZQA3_9MICO</name>
<keyword evidence="5" id="KW-1185">Reference proteome</keyword>
<gene>
    <name evidence="4" type="primary">fabG_3</name>
    <name evidence="4" type="ORF">GCM10009751_27540</name>
</gene>
<dbReference type="EMBL" id="BAAANL010000005">
    <property type="protein sequence ID" value="GAA1867677.1"/>
    <property type="molecule type" value="Genomic_DNA"/>
</dbReference>
<dbReference type="PANTHER" id="PTHR42760">
    <property type="entry name" value="SHORT-CHAIN DEHYDROGENASES/REDUCTASES FAMILY MEMBER"/>
    <property type="match status" value="1"/>
</dbReference>
<reference evidence="5" key="1">
    <citation type="journal article" date="2019" name="Int. J. Syst. Evol. Microbiol.">
        <title>The Global Catalogue of Microorganisms (GCM) 10K type strain sequencing project: providing services to taxonomists for standard genome sequencing and annotation.</title>
        <authorList>
            <consortium name="The Broad Institute Genomics Platform"/>
            <consortium name="The Broad Institute Genome Sequencing Center for Infectious Disease"/>
            <person name="Wu L."/>
            <person name="Ma J."/>
        </authorList>
    </citation>
    <scope>NUCLEOTIDE SEQUENCE [LARGE SCALE GENOMIC DNA]</scope>
    <source>
        <strain evidence="5">JCM 14326</strain>
    </source>
</reference>
<organism evidence="4 5">
    <name type="scientific">Myceligenerans crystallogenes</name>
    <dbReference type="NCBI Taxonomy" id="316335"/>
    <lineage>
        <taxon>Bacteria</taxon>
        <taxon>Bacillati</taxon>
        <taxon>Actinomycetota</taxon>
        <taxon>Actinomycetes</taxon>
        <taxon>Micrococcales</taxon>
        <taxon>Promicromonosporaceae</taxon>
        <taxon>Myceligenerans</taxon>
    </lineage>
</organism>
<dbReference type="PANTHER" id="PTHR42760:SF133">
    <property type="entry name" value="3-OXOACYL-[ACYL-CARRIER-PROTEIN] REDUCTASE"/>
    <property type="match status" value="1"/>
</dbReference>
<dbReference type="Pfam" id="PF13561">
    <property type="entry name" value="adh_short_C2"/>
    <property type="match status" value="1"/>
</dbReference>
<comment type="caution">
    <text evidence="4">The sequence shown here is derived from an EMBL/GenBank/DDBJ whole genome shotgun (WGS) entry which is preliminary data.</text>
</comment>
<keyword evidence="2" id="KW-0560">Oxidoreductase</keyword>
<dbReference type="InterPro" id="IPR036291">
    <property type="entry name" value="NAD(P)-bd_dom_sf"/>
</dbReference>
<evidence type="ECO:0000256" key="2">
    <source>
        <dbReference type="ARBA" id="ARBA00023002"/>
    </source>
</evidence>
<evidence type="ECO:0000259" key="3">
    <source>
        <dbReference type="SMART" id="SM00822"/>
    </source>
</evidence>
<protein>
    <submittedName>
        <fullName evidence="4">3-oxoacyl-[acyl-carrier-protein] reductase</fullName>
    </submittedName>
</protein>
<feature type="domain" description="Ketoreductase" evidence="3">
    <location>
        <begin position="6"/>
        <end position="182"/>
    </location>
</feature>
<dbReference type="RefSeq" id="WP_344103835.1">
    <property type="nucleotide sequence ID" value="NZ_BAAANL010000005.1"/>
</dbReference>
<dbReference type="Proteomes" id="UP001501094">
    <property type="component" value="Unassembled WGS sequence"/>
</dbReference>
<evidence type="ECO:0000313" key="5">
    <source>
        <dbReference type="Proteomes" id="UP001501094"/>
    </source>
</evidence>